<evidence type="ECO:0000313" key="1">
    <source>
        <dbReference type="EMBL" id="BAG88182.1"/>
    </source>
</evidence>
<reference evidence="2" key="5">
    <citation type="submission" date="2015-10" db="EMBL/GenBank/DDBJ databases">
        <authorList>
            <person name="Sakai H."/>
            <person name="Kawahara Y."/>
            <person name="Matsumoto T."/>
            <person name="Buell C.R."/>
            <person name="Itoh T."/>
        </authorList>
    </citation>
    <scope>NUCLEOTIDE SEQUENCE</scope>
</reference>
<dbReference type="OMA" id="ICDYIVQ"/>
<reference evidence="2" key="3">
    <citation type="journal article" date="2013" name="Plant Cell Physiol.">
        <title>Rice Annotation Project Database (RAP-DB): an integrative and interactive database for rice genomics.</title>
        <authorList>
            <person name="Sakai H."/>
            <person name="Lee S.S."/>
            <person name="Tanaka T."/>
            <person name="Numa H."/>
            <person name="Kim J."/>
            <person name="Kawahara Y."/>
            <person name="Wakimoto H."/>
            <person name="Yang C.C."/>
            <person name="Iwamoto M."/>
            <person name="Abe T."/>
            <person name="Yamada Y."/>
            <person name="Muto A."/>
            <person name="Inokuchi H."/>
            <person name="Ikemura T."/>
            <person name="Matsumoto T."/>
            <person name="Sasaki T."/>
            <person name="Itoh T."/>
        </authorList>
    </citation>
    <scope>NUCLEOTIDE SEQUENCE</scope>
</reference>
<keyword evidence="3" id="KW-1185">Reference proteome</keyword>
<evidence type="ECO:0000313" key="3">
    <source>
        <dbReference type="Proteomes" id="UP000059680"/>
    </source>
</evidence>
<dbReference type="InParanoid" id="B7E735"/>
<sequence length="77" mass="8830">MAGHRNKDDLFVSWGEFARGLFCLAPGSPPNLVSRCPLVVLRSHCDYIVQRSRVNLNVELQRNNQEIVAFSRRFKVT</sequence>
<dbReference type="FunCoup" id="B7E735">
    <property type="interactions" value="200"/>
</dbReference>
<accession>B7E735</accession>
<dbReference type="EMBL" id="AP014959">
    <property type="protein sequence ID" value="BAS83079.1"/>
    <property type="molecule type" value="Genomic_DNA"/>
</dbReference>
<protein>
    <submittedName>
        <fullName evidence="2">Os03g0227800 protein</fullName>
    </submittedName>
    <submittedName>
        <fullName evidence="1">cDNA clone:001-042-G02, full insert sequence</fullName>
    </submittedName>
</protein>
<dbReference type="EMBL" id="AK061960">
    <property type="protein sequence ID" value="BAG88182.1"/>
    <property type="molecule type" value="mRNA"/>
</dbReference>
<gene>
    <name evidence="2" type="ordered locus">Os03g0227800</name>
    <name evidence="2" type="ORF">OSNPB_030227800</name>
</gene>
<reference evidence="1" key="1">
    <citation type="journal article" date="2003" name="Science">
        <title>Collection, Mapping, and Annotation of Over 28,000 cDNA Clones from japonica Rice.</title>
        <authorList>
            <person name="Kikuchi S."/>
            <person name="Satoh K."/>
            <person name="Nagata T."/>
            <person name="Kawagashira N."/>
            <person name="Doi K."/>
            <person name="Kishimoto N."/>
            <person name="Yazaki J."/>
            <person name="Ishikawa M."/>
            <person name="Yamada H."/>
            <person name="Ooka H."/>
            <person name="Hotta I."/>
            <person name="Kojima K."/>
            <person name="Namiki T."/>
            <person name="Ohneda E."/>
            <person name="Yahagi W."/>
            <person name="Suzuki K."/>
            <person name="Li C."/>
            <person name="Ohtsuki K."/>
            <person name="Shishiki T."/>
            <person name="Otomo Y."/>
            <person name="Murakami K."/>
            <person name="Iida Y."/>
            <person name="Sugano S."/>
            <person name="Fujimura T."/>
            <person name="Suzuki Y."/>
            <person name="Tsunoda Y."/>
            <person name="Kurosaki T."/>
            <person name="Kodama T."/>
            <person name="Masuda H."/>
            <person name="Kobayashi M."/>
            <person name="Xie Q."/>
            <person name="Lu M."/>
            <person name="Narikawa R."/>
            <person name="Sugiyama A."/>
            <person name="Mizuno K."/>
            <person name="Yokomizo S."/>
            <person name="Niikura J."/>
            <person name="Ikeda R."/>
            <person name="Ishibiki J."/>
            <person name="Kawamata M."/>
            <person name="Yoshimura A."/>
            <person name="Miura J."/>
            <person name="Kusumegi T."/>
            <person name="Oka M."/>
            <person name="Ryu R."/>
            <person name="Ueda M."/>
            <person name="Matsubara K."/>
            <person name="Kawai J."/>
            <person name="Carninci P."/>
            <person name="Adachi J."/>
            <person name="Aizawa K."/>
            <person name="Arakawa T."/>
            <person name="Fukuda S."/>
            <person name="Hara A."/>
            <person name="Hashidume W."/>
            <person name="Hayatsu N."/>
            <person name="Imotani K."/>
            <person name="Ishii Y."/>
            <person name="Itoh M."/>
            <person name="Kagawa I."/>
            <person name="Kondo S."/>
            <person name="Konno H."/>
            <person name="Miyazaki A."/>
            <person name="Osato N."/>
            <person name="Ota Y."/>
            <person name="Saito R."/>
            <person name="Sasaki D."/>
            <person name="Sato K."/>
            <person name="Shibata K."/>
            <person name="Shinagawa A."/>
            <person name="Shiraki T."/>
            <person name="Yoshino M."/>
            <person name="Hayashizaki Y."/>
        </authorList>
    </citation>
    <scope>NUCLEOTIDE SEQUENCE</scope>
</reference>
<reference evidence="2 3" key="4">
    <citation type="journal article" date="2013" name="Rice">
        <title>Improvement of the Oryza sativa Nipponbare reference genome using next generation sequence and optical map data.</title>
        <authorList>
            <person name="Kawahara Y."/>
            <person name="de la Bastide M."/>
            <person name="Hamilton J.P."/>
            <person name="Kanamori H."/>
            <person name="McCombie W.R."/>
            <person name="Ouyang S."/>
            <person name="Schwartz D.C."/>
            <person name="Tanaka T."/>
            <person name="Wu J."/>
            <person name="Zhou S."/>
            <person name="Childs K.L."/>
            <person name="Davidson R.M."/>
            <person name="Lin H."/>
            <person name="Quesada-Ocampo L."/>
            <person name="Vaillancourt B."/>
            <person name="Sakai H."/>
            <person name="Lee S.S."/>
            <person name="Kim J."/>
            <person name="Numa H."/>
            <person name="Itoh T."/>
            <person name="Buell C.R."/>
            <person name="Matsumoto T."/>
        </authorList>
    </citation>
    <scope>NUCLEOTIDE SEQUENCE [LARGE SCALE GENOMIC DNA]</scope>
    <source>
        <strain evidence="3">cv. Nipponbare</strain>
    </source>
</reference>
<dbReference type="PaxDb" id="39947-B7E735"/>
<reference evidence="3" key="2">
    <citation type="journal article" date="2005" name="Nature">
        <title>The map-based sequence of the rice genome.</title>
        <authorList>
            <consortium name="International rice genome sequencing project (IRGSP)"/>
            <person name="Matsumoto T."/>
            <person name="Wu J."/>
            <person name="Kanamori H."/>
            <person name="Katayose Y."/>
            <person name="Fujisawa M."/>
            <person name="Namiki N."/>
            <person name="Mizuno H."/>
            <person name="Yamamoto K."/>
            <person name="Antonio B.A."/>
            <person name="Baba T."/>
            <person name="Sakata K."/>
            <person name="Nagamura Y."/>
            <person name="Aoki H."/>
            <person name="Arikawa K."/>
            <person name="Arita K."/>
            <person name="Bito T."/>
            <person name="Chiden Y."/>
            <person name="Fujitsuka N."/>
            <person name="Fukunaka R."/>
            <person name="Hamada M."/>
            <person name="Harada C."/>
            <person name="Hayashi A."/>
            <person name="Hijishita S."/>
            <person name="Honda M."/>
            <person name="Hosokawa S."/>
            <person name="Ichikawa Y."/>
            <person name="Idonuma A."/>
            <person name="Iijima M."/>
            <person name="Ikeda M."/>
            <person name="Ikeno M."/>
            <person name="Ito K."/>
            <person name="Ito S."/>
            <person name="Ito T."/>
            <person name="Ito Y."/>
            <person name="Ito Y."/>
            <person name="Iwabuchi A."/>
            <person name="Kamiya K."/>
            <person name="Karasawa W."/>
            <person name="Kurita K."/>
            <person name="Katagiri S."/>
            <person name="Kikuta A."/>
            <person name="Kobayashi H."/>
            <person name="Kobayashi N."/>
            <person name="Machita K."/>
            <person name="Maehara T."/>
            <person name="Masukawa M."/>
            <person name="Mizubayashi T."/>
            <person name="Mukai Y."/>
            <person name="Nagasaki H."/>
            <person name="Nagata Y."/>
            <person name="Naito S."/>
            <person name="Nakashima M."/>
            <person name="Nakama Y."/>
            <person name="Nakamichi Y."/>
            <person name="Nakamura M."/>
            <person name="Meguro A."/>
            <person name="Negishi M."/>
            <person name="Ohta I."/>
            <person name="Ohta T."/>
            <person name="Okamoto M."/>
            <person name="Ono N."/>
            <person name="Saji S."/>
            <person name="Sakaguchi M."/>
            <person name="Sakai K."/>
            <person name="Shibata M."/>
            <person name="Shimokawa T."/>
            <person name="Song J."/>
            <person name="Takazaki Y."/>
            <person name="Terasawa K."/>
            <person name="Tsugane M."/>
            <person name="Tsuji K."/>
            <person name="Ueda S."/>
            <person name="Waki K."/>
            <person name="Yamagata H."/>
            <person name="Yamamoto M."/>
            <person name="Yamamoto S."/>
            <person name="Yamane H."/>
            <person name="Yoshiki S."/>
            <person name="Yoshihara R."/>
            <person name="Yukawa K."/>
            <person name="Zhong H."/>
            <person name="Yano M."/>
            <person name="Yuan Q."/>
            <person name="Ouyang S."/>
            <person name="Liu J."/>
            <person name="Jones K.M."/>
            <person name="Gansberger K."/>
            <person name="Moffat K."/>
            <person name="Hill J."/>
            <person name="Bera J."/>
            <person name="Fadrosh D."/>
            <person name="Jin S."/>
            <person name="Johri S."/>
            <person name="Kim M."/>
            <person name="Overton L."/>
            <person name="Reardon M."/>
            <person name="Tsitrin T."/>
            <person name="Vuong H."/>
            <person name="Weaver B."/>
            <person name="Ciecko A."/>
            <person name="Tallon L."/>
            <person name="Jackson J."/>
            <person name="Pai G."/>
            <person name="Aken S.V."/>
            <person name="Utterback T."/>
            <person name="Reidmuller S."/>
            <person name="Feldblyum T."/>
            <person name="Hsiao J."/>
            <person name="Zismann V."/>
            <person name="Iobst S."/>
            <person name="de Vazeille A.R."/>
            <person name="Buell C.R."/>
            <person name="Ying K."/>
            <person name="Li Y."/>
            <person name="Lu T."/>
            <person name="Huang Y."/>
            <person name="Zhao Q."/>
            <person name="Feng Q."/>
            <person name="Zhang L."/>
            <person name="Zhu J."/>
            <person name="Weng Q."/>
            <person name="Mu J."/>
            <person name="Lu Y."/>
            <person name="Fan D."/>
            <person name="Liu Y."/>
            <person name="Guan J."/>
            <person name="Zhang Y."/>
            <person name="Yu S."/>
            <person name="Liu X."/>
            <person name="Zhang Y."/>
            <person name="Hong G."/>
            <person name="Han B."/>
            <person name="Choisne N."/>
            <person name="Demange N."/>
            <person name="Orjeda G."/>
            <person name="Samain S."/>
            <person name="Cattolico L."/>
            <person name="Pelletier E."/>
            <person name="Couloux A."/>
            <person name="Segurens B."/>
            <person name="Wincker P."/>
            <person name="D'Hont A."/>
            <person name="Scarpelli C."/>
            <person name="Weissenbach J."/>
            <person name="Salanoubat M."/>
            <person name="Quetier F."/>
            <person name="Yu Y."/>
            <person name="Kim H.R."/>
            <person name="Rambo T."/>
            <person name="Currie J."/>
            <person name="Collura K."/>
            <person name="Luo M."/>
            <person name="Yang T."/>
            <person name="Ammiraju J.S.S."/>
            <person name="Engler F."/>
            <person name="Soderlund C."/>
            <person name="Wing R.A."/>
            <person name="Palmer L.E."/>
            <person name="de la Bastide M."/>
            <person name="Spiegel L."/>
            <person name="Nascimento L."/>
            <person name="Zutavern T."/>
            <person name="O'Shaughnessy A."/>
            <person name="Dike S."/>
            <person name="Dedhia N."/>
            <person name="Preston R."/>
            <person name="Balija V."/>
            <person name="McCombie W.R."/>
            <person name="Chow T."/>
            <person name="Chen H."/>
            <person name="Chung M."/>
            <person name="Chen C."/>
            <person name="Shaw J."/>
            <person name="Wu H."/>
            <person name="Hsiao K."/>
            <person name="Chao Y."/>
            <person name="Chu M."/>
            <person name="Cheng C."/>
            <person name="Hour A."/>
            <person name="Lee P."/>
            <person name="Lin S."/>
            <person name="Lin Y."/>
            <person name="Liou J."/>
            <person name="Liu S."/>
            <person name="Hsing Y."/>
            <person name="Raghuvanshi S."/>
            <person name="Mohanty A."/>
            <person name="Bharti A.K."/>
            <person name="Gaur A."/>
            <person name="Gupta V."/>
            <person name="Kumar D."/>
            <person name="Ravi V."/>
            <person name="Vij S."/>
            <person name="Kapur A."/>
            <person name="Khurana P."/>
            <person name="Khurana P."/>
            <person name="Khurana J.P."/>
            <person name="Tyagi A.K."/>
            <person name="Gaikwad K."/>
            <person name="Singh A."/>
            <person name="Dalal V."/>
            <person name="Srivastava S."/>
            <person name="Dixit A."/>
            <person name="Pal A.K."/>
            <person name="Ghazi I.A."/>
            <person name="Yadav M."/>
            <person name="Pandit A."/>
            <person name="Bhargava A."/>
            <person name="Sureshbabu K."/>
            <person name="Batra K."/>
            <person name="Sharma T.R."/>
            <person name="Mohapatra T."/>
            <person name="Singh N.K."/>
            <person name="Messing J."/>
            <person name="Nelson A.B."/>
            <person name="Fuks G."/>
            <person name="Kavchok S."/>
            <person name="Keizer G."/>
            <person name="Linton E."/>
            <person name="Llaca V."/>
            <person name="Song R."/>
            <person name="Tanyolac B."/>
            <person name="Young S."/>
            <person name="Ho-Il K."/>
            <person name="Hahn J.H."/>
            <person name="Sangsakoo G."/>
            <person name="Vanavichit A."/>
            <person name="de Mattos Luiz.A.T."/>
            <person name="Zimmer P.D."/>
            <person name="Malone G."/>
            <person name="Dellagostin O."/>
            <person name="de Oliveira A.C."/>
            <person name="Bevan M."/>
            <person name="Bancroft I."/>
            <person name="Minx P."/>
            <person name="Cordum H."/>
            <person name="Wilson R."/>
            <person name="Cheng Z."/>
            <person name="Jin W."/>
            <person name="Jiang J."/>
            <person name="Leong S.A."/>
            <person name="Iwama H."/>
            <person name="Gojobori T."/>
            <person name="Itoh T."/>
            <person name="Niimura Y."/>
            <person name="Fujii Y."/>
            <person name="Habara T."/>
            <person name="Sakai H."/>
            <person name="Sato Y."/>
            <person name="Wilson G."/>
            <person name="Kumar K."/>
            <person name="McCouch S."/>
            <person name="Juretic N."/>
            <person name="Hoen D."/>
            <person name="Wright S."/>
            <person name="Bruskiewich R."/>
            <person name="Bureau T."/>
            <person name="Miyao A."/>
            <person name="Hirochika H."/>
            <person name="Nishikawa T."/>
            <person name="Kadowaki K."/>
            <person name="Sugiura M."/>
            <person name="Burr B."/>
            <person name="Sasaki T."/>
        </authorList>
    </citation>
    <scope>NUCLEOTIDE SEQUENCE [LARGE SCALE GENOMIC DNA]</scope>
    <source>
        <strain evidence="3">cv. Nipponbare</strain>
    </source>
</reference>
<evidence type="ECO:0000313" key="2">
    <source>
        <dbReference type="EMBL" id="BAS83079.1"/>
    </source>
</evidence>
<dbReference type="Gramene" id="Os03t0227800-02">
    <property type="protein sequence ID" value="Os03t0227800-02"/>
    <property type="gene ID" value="Os03g0227800"/>
</dbReference>
<organism evidence="1">
    <name type="scientific">Oryza sativa subsp. japonica</name>
    <name type="common">Rice</name>
    <dbReference type="NCBI Taxonomy" id="39947"/>
    <lineage>
        <taxon>Eukaryota</taxon>
        <taxon>Viridiplantae</taxon>
        <taxon>Streptophyta</taxon>
        <taxon>Embryophyta</taxon>
        <taxon>Tracheophyta</taxon>
        <taxon>Spermatophyta</taxon>
        <taxon>Magnoliopsida</taxon>
        <taxon>Liliopsida</taxon>
        <taxon>Poales</taxon>
        <taxon>Poaceae</taxon>
        <taxon>BOP clade</taxon>
        <taxon>Oryzoideae</taxon>
        <taxon>Oryzeae</taxon>
        <taxon>Oryzinae</taxon>
        <taxon>Oryza</taxon>
        <taxon>Oryza sativa</taxon>
    </lineage>
</organism>
<dbReference type="Proteomes" id="UP000059680">
    <property type="component" value="Chromosome 3"/>
</dbReference>
<proteinExistence type="evidence at transcript level"/>
<dbReference type="AlphaFoldDB" id="B7E735"/>
<dbReference type="ExpressionAtlas" id="B7E735">
    <property type="expression patterns" value="baseline and differential"/>
</dbReference>
<name>B7E735_ORYSJ</name>